<sequence>MDEKSTAEVGICSLKPAIYKIKSESLSNLDTNDENFLLVLDALAKRKLENEKSLDRYHLKKFTINERIWVSKSAFFEQGTFHYFIKTPISSQHFLSFSLRPEGFELYEKGKTDGNLYKFVFLAR</sequence>
<keyword evidence="2" id="KW-1185">Reference proteome</keyword>
<accession>A0AA37WKQ0</accession>
<reference evidence="1 2" key="1">
    <citation type="journal article" date="2014" name="Int. J. Syst. Evol. Microbiol.">
        <title>Complete genome sequence of Corynebacterium casei LMG S-19264T (=DSM 44701T), isolated from a smear-ripened cheese.</title>
        <authorList>
            <consortium name="US DOE Joint Genome Institute (JGI-PGF)"/>
            <person name="Walter F."/>
            <person name="Albersmeier A."/>
            <person name="Kalinowski J."/>
            <person name="Ruckert C."/>
        </authorList>
    </citation>
    <scope>NUCLEOTIDE SEQUENCE [LARGE SCALE GENOMIC DNA]</scope>
    <source>
        <strain evidence="1 2">NBRC 110095</strain>
    </source>
</reference>
<evidence type="ECO:0000313" key="1">
    <source>
        <dbReference type="EMBL" id="GLS25188.1"/>
    </source>
</evidence>
<organism evidence="1 2">
    <name type="scientific">Marinibactrum halimedae</name>
    <dbReference type="NCBI Taxonomy" id="1444977"/>
    <lineage>
        <taxon>Bacteria</taxon>
        <taxon>Pseudomonadati</taxon>
        <taxon>Pseudomonadota</taxon>
        <taxon>Gammaproteobacteria</taxon>
        <taxon>Cellvibrionales</taxon>
        <taxon>Cellvibrionaceae</taxon>
        <taxon>Marinibactrum</taxon>
    </lineage>
</organism>
<dbReference type="EMBL" id="BSPD01000026">
    <property type="protein sequence ID" value="GLS25188.1"/>
    <property type="molecule type" value="Genomic_DNA"/>
</dbReference>
<proteinExistence type="predicted"/>
<dbReference type="AlphaFoldDB" id="A0AA37WKQ0"/>
<name>A0AA37WKQ0_9GAMM</name>
<comment type="caution">
    <text evidence="1">The sequence shown here is derived from an EMBL/GenBank/DDBJ whole genome shotgun (WGS) entry which is preliminary data.</text>
</comment>
<dbReference type="Proteomes" id="UP001156870">
    <property type="component" value="Unassembled WGS sequence"/>
</dbReference>
<protein>
    <submittedName>
        <fullName evidence="1">Uncharacterized protein</fullName>
    </submittedName>
</protein>
<evidence type="ECO:0000313" key="2">
    <source>
        <dbReference type="Proteomes" id="UP001156870"/>
    </source>
</evidence>
<gene>
    <name evidence="1" type="ORF">GCM10007877_09020</name>
</gene>